<organism evidence="2 3">
    <name type="scientific">Alloacidobacterium dinghuense</name>
    <dbReference type="NCBI Taxonomy" id="2763107"/>
    <lineage>
        <taxon>Bacteria</taxon>
        <taxon>Pseudomonadati</taxon>
        <taxon>Acidobacteriota</taxon>
        <taxon>Terriglobia</taxon>
        <taxon>Terriglobales</taxon>
        <taxon>Acidobacteriaceae</taxon>
        <taxon>Alloacidobacterium</taxon>
    </lineage>
</organism>
<dbReference type="SUPFAM" id="SSF52540">
    <property type="entry name" value="P-loop containing nucleoside triphosphate hydrolases"/>
    <property type="match status" value="1"/>
</dbReference>
<sequence length="323" mass="36021">MYKAFFNLNRNPFDLTPDPAFLFSTKRHNEALAALYYGVRRHKGFVVVTGEVGTGKTLVLRCLLQLLKQSTDIAYAYIFNSLLSPAEFLQYILADFGLPASGKNKGELLFDLGQFLTLRGSKKLTTVLIVDEAHHLSAEILEEIRLLTNLETAEDKLLQIVLVGQPELDAKLDSVGLRQLKQRIALRARLDPLTQSETKGYIERRLSIAGNNVEGSSVFTPQAVAAIYRNSRGFPRLINTICENALITAYAKRMQSVTPSIIENVAWELRLDVVHSSETEREPEHSEKALQEATNALLNLYAANGSNFSEDEAVQVSENEPNI</sequence>
<dbReference type="InterPro" id="IPR049945">
    <property type="entry name" value="AAA_22"/>
</dbReference>
<feature type="domain" description="AAA+ ATPase" evidence="1">
    <location>
        <begin position="42"/>
        <end position="200"/>
    </location>
</feature>
<protein>
    <submittedName>
        <fullName evidence="2">AAA family ATPase</fullName>
    </submittedName>
</protein>
<dbReference type="AlphaFoldDB" id="A0A7G8BLQ9"/>
<proteinExistence type="predicted"/>
<dbReference type="SMART" id="SM00382">
    <property type="entry name" value="AAA"/>
    <property type="match status" value="1"/>
</dbReference>
<dbReference type="GO" id="GO:0016887">
    <property type="term" value="F:ATP hydrolysis activity"/>
    <property type="evidence" value="ECO:0007669"/>
    <property type="project" value="InterPro"/>
</dbReference>
<evidence type="ECO:0000313" key="2">
    <source>
        <dbReference type="EMBL" id="QNI33479.1"/>
    </source>
</evidence>
<gene>
    <name evidence="2" type="ORF">H7849_05895</name>
</gene>
<dbReference type="EMBL" id="CP060394">
    <property type="protein sequence ID" value="QNI33479.1"/>
    <property type="molecule type" value="Genomic_DNA"/>
</dbReference>
<dbReference type="PANTHER" id="PTHR35894">
    <property type="entry name" value="GENERAL SECRETION PATHWAY PROTEIN A-RELATED"/>
    <property type="match status" value="1"/>
</dbReference>
<accession>A0A7G8BLQ9</accession>
<dbReference type="InterPro" id="IPR003593">
    <property type="entry name" value="AAA+_ATPase"/>
</dbReference>
<evidence type="ECO:0000313" key="3">
    <source>
        <dbReference type="Proteomes" id="UP000515312"/>
    </source>
</evidence>
<evidence type="ECO:0000259" key="1">
    <source>
        <dbReference type="SMART" id="SM00382"/>
    </source>
</evidence>
<dbReference type="RefSeq" id="WP_186744941.1">
    <property type="nucleotide sequence ID" value="NZ_CP060394.1"/>
</dbReference>
<keyword evidence="3" id="KW-1185">Reference proteome</keyword>
<dbReference type="KEGG" id="adin:H7849_05895"/>
<dbReference type="Gene3D" id="3.40.50.300">
    <property type="entry name" value="P-loop containing nucleotide triphosphate hydrolases"/>
    <property type="match status" value="1"/>
</dbReference>
<dbReference type="Proteomes" id="UP000515312">
    <property type="component" value="Chromosome"/>
</dbReference>
<dbReference type="PANTHER" id="PTHR35894:SF1">
    <property type="entry name" value="PHOSPHORIBULOKINASE _ URIDINE KINASE FAMILY"/>
    <property type="match status" value="1"/>
</dbReference>
<reference evidence="2 3" key="1">
    <citation type="submission" date="2020-08" db="EMBL/GenBank/DDBJ databases">
        <title>Edaphobacter telluris sp. nov. and Acidobacterium dinghuensis sp. nov., two acidobacteria isolated from forest soil.</title>
        <authorList>
            <person name="Fu J."/>
            <person name="Qiu L."/>
        </authorList>
    </citation>
    <scope>NUCLEOTIDE SEQUENCE [LARGE SCALE GENOMIC DNA]</scope>
    <source>
        <strain evidence="2">4Y35</strain>
    </source>
</reference>
<dbReference type="InterPro" id="IPR052026">
    <property type="entry name" value="ExeA_AAA_ATPase_DNA-bind"/>
</dbReference>
<dbReference type="InterPro" id="IPR027417">
    <property type="entry name" value="P-loop_NTPase"/>
</dbReference>
<name>A0A7G8BLQ9_9BACT</name>
<dbReference type="Pfam" id="PF13401">
    <property type="entry name" value="AAA_22"/>
    <property type="match status" value="1"/>
</dbReference>